<keyword evidence="4" id="KW-1185">Reference proteome</keyword>
<proteinExistence type="predicted"/>
<feature type="chain" id="PRO_5002220680" evidence="2">
    <location>
        <begin position="25"/>
        <end position="279"/>
    </location>
</feature>
<dbReference type="Proteomes" id="UP000054538">
    <property type="component" value="Unassembled WGS sequence"/>
</dbReference>
<dbReference type="OrthoDB" id="10525977at2759"/>
<organism evidence="3 4">
    <name type="scientific">Paxillus rubicundulus Ve08.2h10</name>
    <dbReference type="NCBI Taxonomy" id="930991"/>
    <lineage>
        <taxon>Eukaryota</taxon>
        <taxon>Fungi</taxon>
        <taxon>Dikarya</taxon>
        <taxon>Basidiomycota</taxon>
        <taxon>Agaricomycotina</taxon>
        <taxon>Agaricomycetes</taxon>
        <taxon>Agaricomycetidae</taxon>
        <taxon>Boletales</taxon>
        <taxon>Paxilineae</taxon>
        <taxon>Paxillaceae</taxon>
        <taxon>Paxillus</taxon>
    </lineage>
</organism>
<gene>
    <name evidence="3" type="ORF">PAXRUDRAFT_27536</name>
</gene>
<evidence type="ECO:0000256" key="2">
    <source>
        <dbReference type="SAM" id="SignalP"/>
    </source>
</evidence>
<sequence length="279" mass="31105">MWVPCLFILGMTLKFLLLLLCAYSQEQLKVLEVASKGEGDHLRDEKNEETFPSVSQHNGEGQESNKDNFVANGDQGIPVAHVVPNHNDALEVVHSIPRPCHVHLDTQAHEDTKAGNVDLQVEQDQPVGGLKEGKVGNWGQGNKYNEGEVVTWRQRNTYGMIEVLLVLTRPMHCRLQFIHGNLLLRNMVVQKDVLVASGFTCHTVAWPRKVTMMGWAINVQHWFQRWQRAPLKGPGDDQLPTGTGSGGINSVRNLVVAALVEATKVEPDFTNVWIDPDSL</sequence>
<dbReference type="InParanoid" id="A0A0D0D4B2"/>
<dbReference type="HOGENOM" id="CLU_997840_0_0_1"/>
<evidence type="ECO:0000313" key="4">
    <source>
        <dbReference type="Proteomes" id="UP000054538"/>
    </source>
</evidence>
<feature type="compositionally biased region" description="Polar residues" evidence="1">
    <location>
        <begin position="50"/>
        <end position="62"/>
    </location>
</feature>
<protein>
    <submittedName>
        <fullName evidence="3">Uncharacterized protein</fullName>
    </submittedName>
</protein>
<feature type="region of interest" description="Disordered" evidence="1">
    <location>
        <begin position="38"/>
        <end position="70"/>
    </location>
</feature>
<feature type="signal peptide" evidence="2">
    <location>
        <begin position="1"/>
        <end position="24"/>
    </location>
</feature>
<evidence type="ECO:0000313" key="3">
    <source>
        <dbReference type="EMBL" id="KIK83023.1"/>
    </source>
</evidence>
<feature type="compositionally biased region" description="Basic and acidic residues" evidence="1">
    <location>
        <begin position="38"/>
        <end position="49"/>
    </location>
</feature>
<reference evidence="3 4" key="1">
    <citation type="submission" date="2014-04" db="EMBL/GenBank/DDBJ databases">
        <authorList>
            <consortium name="DOE Joint Genome Institute"/>
            <person name="Kuo A."/>
            <person name="Kohler A."/>
            <person name="Jargeat P."/>
            <person name="Nagy L.G."/>
            <person name="Floudas D."/>
            <person name="Copeland A."/>
            <person name="Barry K.W."/>
            <person name="Cichocki N."/>
            <person name="Veneault-Fourrey C."/>
            <person name="LaButti K."/>
            <person name="Lindquist E.A."/>
            <person name="Lipzen A."/>
            <person name="Lundell T."/>
            <person name="Morin E."/>
            <person name="Murat C."/>
            <person name="Sun H."/>
            <person name="Tunlid A."/>
            <person name="Henrissat B."/>
            <person name="Grigoriev I.V."/>
            <person name="Hibbett D.S."/>
            <person name="Martin F."/>
            <person name="Nordberg H.P."/>
            <person name="Cantor M.N."/>
            <person name="Hua S.X."/>
        </authorList>
    </citation>
    <scope>NUCLEOTIDE SEQUENCE [LARGE SCALE GENOMIC DNA]</scope>
    <source>
        <strain evidence="3 4">Ve08.2h10</strain>
    </source>
</reference>
<keyword evidence="2" id="KW-0732">Signal</keyword>
<name>A0A0D0D4B2_9AGAM</name>
<reference evidence="4" key="2">
    <citation type="submission" date="2015-01" db="EMBL/GenBank/DDBJ databases">
        <title>Evolutionary Origins and Diversification of the Mycorrhizal Mutualists.</title>
        <authorList>
            <consortium name="DOE Joint Genome Institute"/>
            <consortium name="Mycorrhizal Genomics Consortium"/>
            <person name="Kohler A."/>
            <person name="Kuo A."/>
            <person name="Nagy L.G."/>
            <person name="Floudas D."/>
            <person name="Copeland A."/>
            <person name="Barry K.W."/>
            <person name="Cichocki N."/>
            <person name="Veneault-Fourrey C."/>
            <person name="LaButti K."/>
            <person name="Lindquist E.A."/>
            <person name="Lipzen A."/>
            <person name="Lundell T."/>
            <person name="Morin E."/>
            <person name="Murat C."/>
            <person name="Riley R."/>
            <person name="Ohm R."/>
            <person name="Sun H."/>
            <person name="Tunlid A."/>
            <person name="Henrissat B."/>
            <person name="Grigoriev I.V."/>
            <person name="Hibbett D.S."/>
            <person name="Martin F."/>
        </authorList>
    </citation>
    <scope>NUCLEOTIDE SEQUENCE [LARGE SCALE GENOMIC DNA]</scope>
    <source>
        <strain evidence="4">Ve08.2h10</strain>
    </source>
</reference>
<dbReference type="AlphaFoldDB" id="A0A0D0D4B2"/>
<evidence type="ECO:0000256" key="1">
    <source>
        <dbReference type="SAM" id="MobiDB-lite"/>
    </source>
</evidence>
<accession>A0A0D0D4B2</accession>
<dbReference type="EMBL" id="KN825602">
    <property type="protein sequence ID" value="KIK83023.1"/>
    <property type="molecule type" value="Genomic_DNA"/>
</dbReference>